<proteinExistence type="inferred from homology"/>
<keyword evidence="9" id="KW-1185">Reference proteome</keyword>
<evidence type="ECO:0000259" key="7">
    <source>
        <dbReference type="SMART" id="SM00893"/>
    </source>
</evidence>
<comment type="similarity">
    <text evidence="2">Belongs to the ETF beta-subunit/FixA family.</text>
</comment>
<dbReference type="PIRSF" id="PIRSF000090">
    <property type="entry name" value="Beta-ETF"/>
    <property type="match status" value="1"/>
</dbReference>
<dbReference type="PANTHER" id="PTHR21294">
    <property type="entry name" value="ELECTRON TRANSFER FLAVOPROTEIN BETA-SUBUNIT"/>
    <property type="match status" value="1"/>
</dbReference>
<evidence type="ECO:0000256" key="3">
    <source>
        <dbReference type="ARBA" id="ARBA00011355"/>
    </source>
</evidence>
<keyword evidence="4" id="KW-0813">Transport</keyword>
<comment type="function">
    <text evidence="6">The electron transfer flavoprotein serves as a specific electron acceptor for other dehydrogenases. It transfers the electrons to the main respiratory chain via ETF-ubiquinone oxidoreductase (ETF dehydrogenase).</text>
</comment>
<evidence type="ECO:0000256" key="4">
    <source>
        <dbReference type="ARBA" id="ARBA00022448"/>
    </source>
</evidence>
<dbReference type="RefSeq" id="WP_110100891.1">
    <property type="nucleotide sequence ID" value="NZ_CP122566.1"/>
</dbReference>
<dbReference type="InterPro" id="IPR012255">
    <property type="entry name" value="ETF_b"/>
</dbReference>
<comment type="subunit">
    <text evidence="3">Heterodimer of an alpha and a beta subunit.</text>
</comment>
<protein>
    <submittedName>
        <fullName evidence="8">Electron transfer flavoprotein subunit beta/FixA family protein</fullName>
    </submittedName>
</protein>
<reference evidence="8 9" key="1">
    <citation type="submission" date="2023-03" db="EMBL/GenBank/DDBJ databases">
        <title>Complete genome sequences of several Auritidibacter ignavus strains isolated from ear infections.</title>
        <authorList>
            <person name="Baehr T."/>
            <person name="Baumhoegger A.M."/>
        </authorList>
    </citation>
    <scope>NUCLEOTIDE SEQUENCE [LARGE SCALE GENOMIC DNA]</scope>
    <source>
        <strain evidence="8 9">BABAE-6</strain>
    </source>
</reference>
<dbReference type="InterPro" id="IPR014729">
    <property type="entry name" value="Rossmann-like_a/b/a_fold"/>
</dbReference>
<feature type="domain" description="Electron transfer flavoprotein alpha/beta-subunit N-terminal" evidence="7">
    <location>
        <begin position="23"/>
        <end position="214"/>
    </location>
</feature>
<evidence type="ECO:0000256" key="6">
    <source>
        <dbReference type="ARBA" id="ARBA00025649"/>
    </source>
</evidence>
<dbReference type="Proteomes" id="UP001224674">
    <property type="component" value="Chromosome"/>
</dbReference>
<evidence type="ECO:0000313" key="8">
    <source>
        <dbReference type="EMBL" id="WGH92592.1"/>
    </source>
</evidence>
<dbReference type="Pfam" id="PF01012">
    <property type="entry name" value="ETF"/>
    <property type="match status" value="1"/>
</dbReference>
<evidence type="ECO:0000256" key="1">
    <source>
        <dbReference type="ARBA" id="ARBA00001974"/>
    </source>
</evidence>
<dbReference type="PANTHER" id="PTHR21294:SF8">
    <property type="entry name" value="ELECTRON TRANSFER FLAVOPROTEIN SUBUNIT BETA"/>
    <property type="match status" value="1"/>
</dbReference>
<dbReference type="InterPro" id="IPR014730">
    <property type="entry name" value="ETF_a/b_N"/>
</dbReference>
<sequence>MKLMIFAKFVPDTYGKRGLDLETGMVDRVSEAVIDEIDERVAEAATQFKDDIGADDTEIIAVTMGPDDASQALRKVLAIGADRAVHIVDDGLAGSDLIQTARVLAAVVEREGADLVLTGAESTDGQGGMLAAAIAQLTGRPVAPSLDEATATATGISGVQRDGTTETTLSVQYPAVVSLTEKIAEPRLPNFKAIRAAKKKPQEQLSLADLDLQAGPEAAYVRSTMVSAAQRPARTAGPKVPAEDNAVKQLVDFLAERHVI</sequence>
<comment type="cofactor">
    <cofactor evidence="1">
        <name>FAD</name>
        <dbReference type="ChEBI" id="CHEBI:57692"/>
    </cofactor>
</comment>
<dbReference type="GO" id="GO:0009055">
    <property type="term" value="F:electron transfer activity"/>
    <property type="evidence" value="ECO:0007669"/>
    <property type="project" value="InterPro"/>
</dbReference>
<evidence type="ECO:0000256" key="5">
    <source>
        <dbReference type="ARBA" id="ARBA00022982"/>
    </source>
</evidence>
<organism evidence="8 9">
    <name type="scientific">Auritidibacter ignavus</name>
    <dbReference type="NCBI Taxonomy" id="678932"/>
    <lineage>
        <taxon>Bacteria</taxon>
        <taxon>Bacillati</taxon>
        <taxon>Actinomycetota</taxon>
        <taxon>Actinomycetes</taxon>
        <taxon>Micrococcales</taxon>
        <taxon>Micrococcaceae</taxon>
        <taxon>Auritidibacter</taxon>
    </lineage>
</organism>
<dbReference type="Gene3D" id="3.40.50.620">
    <property type="entry name" value="HUPs"/>
    <property type="match status" value="1"/>
</dbReference>
<dbReference type="SUPFAM" id="SSF52402">
    <property type="entry name" value="Adenine nucleotide alpha hydrolases-like"/>
    <property type="match status" value="1"/>
</dbReference>
<evidence type="ECO:0000256" key="2">
    <source>
        <dbReference type="ARBA" id="ARBA00007557"/>
    </source>
</evidence>
<keyword evidence="5" id="KW-0249">Electron transport</keyword>
<dbReference type="SMART" id="SM00893">
    <property type="entry name" value="ETF"/>
    <property type="match status" value="1"/>
</dbReference>
<gene>
    <name evidence="8" type="ORF">QDX21_09835</name>
</gene>
<dbReference type="EMBL" id="CP122566">
    <property type="protein sequence ID" value="WGH92592.1"/>
    <property type="molecule type" value="Genomic_DNA"/>
</dbReference>
<dbReference type="GO" id="GO:0005829">
    <property type="term" value="C:cytosol"/>
    <property type="evidence" value="ECO:0007669"/>
    <property type="project" value="TreeGrafter"/>
</dbReference>
<name>A0AAJ6DCA0_9MICC</name>
<accession>A0AAJ6DCA0</accession>
<evidence type="ECO:0000313" key="9">
    <source>
        <dbReference type="Proteomes" id="UP001224674"/>
    </source>
</evidence>
<dbReference type="AlphaFoldDB" id="A0AAJ6DCA0"/>